<reference evidence="1 2" key="1">
    <citation type="submission" date="2019-06" db="EMBL/GenBank/DDBJ databases">
        <title>Whole genome shotgun sequence of Cellulomonas uda NBRC 3747.</title>
        <authorList>
            <person name="Hosoyama A."/>
            <person name="Uohara A."/>
            <person name="Ohji S."/>
            <person name="Ichikawa N."/>
        </authorList>
    </citation>
    <scope>NUCLEOTIDE SEQUENCE [LARGE SCALE GENOMIC DNA]</scope>
    <source>
        <strain evidence="1 2">NBRC 3747</strain>
    </source>
</reference>
<evidence type="ECO:0000313" key="1">
    <source>
        <dbReference type="EMBL" id="GEA82418.1"/>
    </source>
</evidence>
<comment type="caution">
    <text evidence="1">The sequence shown here is derived from an EMBL/GenBank/DDBJ whole genome shotgun (WGS) entry which is preliminary data.</text>
</comment>
<evidence type="ECO:0000313" key="2">
    <source>
        <dbReference type="Proteomes" id="UP000315842"/>
    </source>
</evidence>
<dbReference type="EMBL" id="BJLP01000060">
    <property type="protein sequence ID" value="GEA82418.1"/>
    <property type="molecule type" value="Genomic_DNA"/>
</dbReference>
<protein>
    <recommendedName>
        <fullName evidence="3">Right handed beta helix domain-containing protein</fullName>
    </recommendedName>
</protein>
<dbReference type="SUPFAM" id="SSF51126">
    <property type="entry name" value="Pectin lyase-like"/>
    <property type="match status" value="1"/>
</dbReference>
<gene>
    <name evidence="1" type="ORF">CUD01_28620</name>
</gene>
<dbReference type="InterPro" id="IPR012334">
    <property type="entry name" value="Pectin_lyas_fold"/>
</dbReference>
<sequence length="333" mass="34345">MCGTTLTRDTVLERDLMCPGAGLTLGEGVDLDLRGHTLRGPGTGTAITVTVAGSNRVGNGTVTGWATGTAILEQGVVEDRAEPGPLRVERVTFRGNTRGVDASGETSLGGAKPTTVVRSTFTGNDVGVVSAWFSDVRVESSRFTGQRIAVWSNAEVTVRRSWFTRNTTAVLVYEGAAQVSRSVLVDNSRAVTVGGVGSADVSRTRVVGGDVALTADPLGTVVVRDGAVAGAGTGLLVQEGAATVERVAFRRNGVGLRYLGSDWGTTTVRDSVFDRNGDGILSEADDPALELGGDAATRNARWGIHAPGAVDLGGNSARHNGRDPQCVGVVCAP</sequence>
<dbReference type="AlphaFoldDB" id="A0A4Y3KHE1"/>
<accession>A0A4Y3KHE1</accession>
<organism evidence="1 2">
    <name type="scientific">Cellulomonas uda</name>
    <dbReference type="NCBI Taxonomy" id="1714"/>
    <lineage>
        <taxon>Bacteria</taxon>
        <taxon>Bacillati</taxon>
        <taxon>Actinomycetota</taxon>
        <taxon>Actinomycetes</taxon>
        <taxon>Micrococcales</taxon>
        <taxon>Cellulomonadaceae</taxon>
        <taxon>Cellulomonas</taxon>
    </lineage>
</organism>
<dbReference type="Gene3D" id="2.160.20.10">
    <property type="entry name" value="Single-stranded right-handed beta-helix, Pectin lyase-like"/>
    <property type="match status" value="1"/>
</dbReference>
<dbReference type="Proteomes" id="UP000315842">
    <property type="component" value="Unassembled WGS sequence"/>
</dbReference>
<keyword evidence="2" id="KW-1185">Reference proteome</keyword>
<dbReference type="InterPro" id="IPR011050">
    <property type="entry name" value="Pectin_lyase_fold/virulence"/>
</dbReference>
<name>A0A4Y3KHE1_CELUD</name>
<evidence type="ECO:0008006" key="3">
    <source>
        <dbReference type="Google" id="ProtNLM"/>
    </source>
</evidence>
<proteinExistence type="predicted"/>